<dbReference type="Proteomes" id="UP000283269">
    <property type="component" value="Unassembled WGS sequence"/>
</dbReference>
<sequence length="401" mass="44472">MAATARPEIQVYATFPRVIALDGGLNLDADNWLWVQCLALPLERLEALQFSSKPYKWIRYAIGIIIGEEGDLSSRFDSLDNMDYSAGLPTDSAVLYYHTSDEEKQRMFPVDPNIANTSVTSSVATTRRAQFQSKAAVQDGNRCVLSGVPEIFCDAVHLLAHSKGDMYISTYTQRRSRDPARGDVIQDIDSIRNSLLLNKFTRLGVGEHVAFLPTPNFAMDTSDIDPTAPALEKRCTAHLFEPTVPTFFVSNAIPSGTELRVSDTPDWPPAILFDAVYASTVLHHFGTQALKRKVTATWNTTFYLDGVTNQAHAENKARDDLKDAPAEKVHQQGVARRARFEAHAGGAVPNTFDMLLALPYILVPPNNLQASLSEAKEKADLAEYKRVREKVDSWNRQVTAS</sequence>
<comment type="caution">
    <text evidence="1">The sequence shown here is derived from an EMBL/GenBank/DDBJ whole genome shotgun (WGS) entry which is preliminary data.</text>
</comment>
<protein>
    <recommendedName>
        <fullName evidence="3">HNH nuclease domain-containing protein</fullName>
    </recommendedName>
</protein>
<dbReference type="AlphaFoldDB" id="A0A409XQL0"/>
<gene>
    <name evidence="1" type="ORF">CVT25_006278</name>
</gene>
<evidence type="ECO:0000313" key="1">
    <source>
        <dbReference type="EMBL" id="PPQ93018.1"/>
    </source>
</evidence>
<reference evidence="1 2" key="1">
    <citation type="journal article" date="2018" name="Evol. Lett.">
        <title>Horizontal gene cluster transfer increased hallucinogenic mushroom diversity.</title>
        <authorList>
            <person name="Reynolds H.T."/>
            <person name="Vijayakumar V."/>
            <person name="Gluck-Thaler E."/>
            <person name="Korotkin H.B."/>
            <person name="Matheny P.B."/>
            <person name="Slot J.C."/>
        </authorList>
    </citation>
    <scope>NUCLEOTIDE SEQUENCE [LARGE SCALE GENOMIC DNA]</scope>
    <source>
        <strain evidence="1 2">2631</strain>
    </source>
</reference>
<dbReference type="OrthoDB" id="3269637at2759"/>
<dbReference type="InParanoid" id="A0A409XQL0"/>
<evidence type="ECO:0008006" key="3">
    <source>
        <dbReference type="Google" id="ProtNLM"/>
    </source>
</evidence>
<name>A0A409XQL0_PSICY</name>
<keyword evidence="2" id="KW-1185">Reference proteome</keyword>
<proteinExistence type="predicted"/>
<organism evidence="1 2">
    <name type="scientific">Psilocybe cyanescens</name>
    <dbReference type="NCBI Taxonomy" id="93625"/>
    <lineage>
        <taxon>Eukaryota</taxon>
        <taxon>Fungi</taxon>
        <taxon>Dikarya</taxon>
        <taxon>Basidiomycota</taxon>
        <taxon>Agaricomycotina</taxon>
        <taxon>Agaricomycetes</taxon>
        <taxon>Agaricomycetidae</taxon>
        <taxon>Agaricales</taxon>
        <taxon>Agaricineae</taxon>
        <taxon>Strophariaceae</taxon>
        <taxon>Psilocybe</taxon>
    </lineage>
</organism>
<accession>A0A409XQL0</accession>
<dbReference type="EMBL" id="NHYD01000879">
    <property type="protein sequence ID" value="PPQ93018.1"/>
    <property type="molecule type" value="Genomic_DNA"/>
</dbReference>
<evidence type="ECO:0000313" key="2">
    <source>
        <dbReference type="Proteomes" id="UP000283269"/>
    </source>
</evidence>